<dbReference type="Gene3D" id="1.10.260.40">
    <property type="entry name" value="lambda repressor-like DNA-binding domains"/>
    <property type="match status" value="1"/>
</dbReference>
<dbReference type="PANTHER" id="PTHR40661:SF3">
    <property type="entry name" value="FELS-1 PROPHAGE TRANSCRIPTIONAL REGULATOR"/>
    <property type="match status" value="1"/>
</dbReference>
<proteinExistence type="predicted"/>
<dbReference type="InterPro" id="IPR010982">
    <property type="entry name" value="Lambda_DNA-bd_dom_sf"/>
</dbReference>
<dbReference type="RefSeq" id="WP_182996984.1">
    <property type="nucleotide sequence ID" value="NZ_JABEQJ010000008.1"/>
</dbReference>
<gene>
    <name evidence="7" type="ORF">HLH48_08035</name>
</gene>
<dbReference type="Gene3D" id="2.10.109.10">
    <property type="entry name" value="Umud Fragment, subunit A"/>
    <property type="match status" value="1"/>
</dbReference>
<dbReference type="Proteomes" id="UP000589085">
    <property type="component" value="Unassembled WGS sequence"/>
</dbReference>
<dbReference type="InterPro" id="IPR019756">
    <property type="entry name" value="Pept_S26A_signal_pept_1_Ser-AS"/>
</dbReference>
<evidence type="ECO:0000313" key="7">
    <source>
        <dbReference type="EMBL" id="MBB2160123.1"/>
    </source>
</evidence>
<dbReference type="Pfam" id="PF00717">
    <property type="entry name" value="Peptidase_S24"/>
    <property type="match status" value="1"/>
</dbReference>
<protein>
    <submittedName>
        <fullName evidence="7">Helix-turn-helix transcriptional regulator</fullName>
    </submittedName>
</protein>
<dbReference type="PROSITE" id="PS00501">
    <property type="entry name" value="SPASE_I_1"/>
    <property type="match status" value="1"/>
</dbReference>
<reference evidence="7 8" key="1">
    <citation type="submission" date="2020-04" db="EMBL/GenBank/DDBJ databases">
        <title>Description of novel Gluconacetobacter.</title>
        <authorList>
            <person name="Sombolestani A."/>
        </authorList>
    </citation>
    <scope>NUCLEOTIDE SEQUENCE [LARGE SCALE GENOMIC DNA]</scope>
    <source>
        <strain evidence="7 8">LMG 19747</strain>
    </source>
</reference>
<keyword evidence="3" id="KW-0805">Transcription regulation</keyword>
<evidence type="ECO:0000256" key="1">
    <source>
        <dbReference type="ARBA" id="ARBA00022670"/>
    </source>
</evidence>
<dbReference type="SUPFAM" id="SSF47413">
    <property type="entry name" value="lambda repressor-like DNA-binding domains"/>
    <property type="match status" value="1"/>
</dbReference>
<dbReference type="InterPro" id="IPR039418">
    <property type="entry name" value="LexA-like"/>
</dbReference>
<keyword evidence="5" id="KW-0804">Transcription</keyword>
<feature type="domain" description="HTH cro/C1-type" evidence="6">
    <location>
        <begin position="21"/>
        <end position="60"/>
    </location>
</feature>
<evidence type="ECO:0000256" key="2">
    <source>
        <dbReference type="ARBA" id="ARBA00022801"/>
    </source>
</evidence>
<dbReference type="CDD" id="cd06529">
    <property type="entry name" value="S24_LexA-like"/>
    <property type="match status" value="1"/>
</dbReference>
<dbReference type="InterPro" id="IPR036286">
    <property type="entry name" value="LexA/Signal_pep-like_sf"/>
</dbReference>
<dbReference type="GO" id="GO:0004252">
    <property type="term" value="F:serine-type endopeptidase activity"/>
    <property type="evidence" value="ECO:0007669"/>
    <property type="project" value="InterPro"/>
</dbReference>
<dbReference type="CDD" id="cd00093">
    <property type="entry name" value="HTH_XRE"/>
    <property type="match status" value="1"/>
</dbReference>
<evidence type="ECO:0000256" key="5">
    <source>
        <dbReference type="ARBA" id="ARBA00023163"/>
    </source>
</evidence>
<evidence type="ECO:0000313" key="8">
    <source>
        <dbReference type="Proteomes" id="UP000589085"/>
    </source>
</evidence>
<evidence type="ECO:0000259" key="6">
    <source>
        <dbReference type="PROSITE" id="PS50943"/>
    </source>
</evidence>
<dbReference type="SUPFAM" id="SSF51306">
    <property type="entry name" value="LexA/Signal peptidase"/>
    <property type="match status" value="1"/>
</dbReference>
<dbReference type="InterPro" id="IPR001387">
    <property type="entry name" value="Cro/C1-type_HTH"/>
</dbReference>
<keyword evidence="1" id="KW-0645">Protease</keyword>
<dbReference type="AlphaFoldDB" id="A0A7W4NQL0"/>
<dbReference type="InterPro" id="IPR015927">
    <property type="entry name" value="Peptidase_S24_S26A/B/C"/>
</dbReference>
<accession>A0A7W4NQL0</accession>
<organism evidence="7 8">
    <name type="scientific">Gluconacetobacter sacchari</name>
    <dbReference type="NCBI Taxonomy" id="92759"/>
    <lineage>
        <taxon>Bacteria</taxon>
        <taxon>Pseudomonadati</taxon>
        <taxon>Pseudomonadota</taxon>
        <taxon>Alphaproteobacteria</taxon>
        <taxon>Acetobacterales</taxon>
        <taxon>Acetobacteraceae</taxon>
        <taxon>Gluconacetobacter</taxon>
    </lineage>
</organism>
<evidence type="ECO:0000256" key="4">
    <source>
        <dbReference type="ARBA" id="ARBA00023125"/>
    </source>
</evidence>
<dbReference type="EMBL" id="JABEQJ010000008">
    <property type="protein sequence ID" value="MBB2160123.1"/>
    <property type="molecule type" value="Genomic_DNA"/>
</dbReference>
<dbReference type="GO" id="GO:0003677">
    <property type="term" value="F:DNA binding"/>
    <property type="evidence" value="ECO:0007669"/>
    <property type="project" value="UniProtKB-KW"/>
</dbReference>
<sequence length="225" mass="24154">MENRFDRLKRVVKAAGGNEPVAQKALIGTTTLSGYMNGKEWKFSHAEKLAEACGVSLQWLLFGDSSPVATPESVPTPSNDNIDHLDYYDVAASAGFGAYASGAPAPEKLAISRHFLRHDLGLTPQSAIMIQVDGDSMEPTLSAGNRIIIDKRPKPALNGIHVLVVNGSLLVKRLAATSDGIRIISDNDRYPSETAAASRFHWGAPDGDDTITIIGRVAYRLQALS</sequence>
<name>A0A7W4NQL0_9PROT</name>
<keyword evidence="4" id="KW-0238">DNA-binding</keyword>
<dbReference type="GO" id="GO:0016020">
    <property type="term" value="C:membrane"/>
    <property type="evidence" value="ECO:0007669"/>
    <property type="project" value="InterPro"/>
</dbReference>
<keyword evidence="2" id="KW-0378">Hydrolase</keyword>
<dbReference type="PROSITE" id="PS50943">
    <property type="entry name" value="HTH_CROC1"/>
    <property type="match status" value="1"/>
</dbReference>
<dbReference type="PANTHER" id="PTHR40661">
    <property type="match status" value="1"/>
</dbReference>
<evidence type="ECO:0000256" key="3">
    <source>
        <dbReference type="ARBA" id="ARBA00023015"/>
    </source>
</evidence>
<dbReference type="GO" id="GO:0006508">
    <property type="term" value="P:proteolysis"/>
    <property type="evidence" value="ECO:0007669"/>
    <property type="project" value="UniProtKB-KW"/>
</dbReference>
<comment type="caution">
    <text evidence="7">The sequence shown here is derived from an EMBL/GenBank/DDBJ whole genome shotgun (WGS) entry which is preliminary data.</text>
</comment>